<dbReference type="Proteomes" id="UP000694404">
    <property type="component" value="Unplaced"/>
</dbReference>
<proteinExistence type="predicted"/>
<organism evidence="1 2">
    <name type="scientific">Chelonoidis abingdonii</name>
    <name type="common">Abingdon island giant tortoise</name>
    <name type="synonym">Testudo abingdonii</name>
    <dbReference type="NCBI Taxonomy" id="106734"/>
    <lineage>
        <taxon>Eukaryota</taxon>
        <taxon>Metazoa</taxon>
        <taxon>Chordata</taxon>
        <taxon>Craniata</taxon>
        <taxon>Vertebrata</taxon>
        <taxon>Euteleostomi</taxon>
        <taxon>Archelosauria</taxon>
        <taxon>Testudinata</taxon>
        <taxon>Testudines</taxon>
        <taxon>Cryptodira</taxon>
        <taxon>Durocryptodira</taxon>
        <taxon>Testudinoidea</taxon>
        <taxon>Testudinidae</taxon>
        <taxon>Chelonoidis</taxon>
    </lineage>
</organism>
<reference evidence="1" key="2">
    <citation type="submission" date="2025-09" db="UniProtKB">
        <authorList>
            <consortium name="Ensembl"/>
        </authorList>
    </citation>
    <scope>IDENTIFICATION</scope>
</reference>
<reference evidence="1" key="1">
    <citation type="submission" date="2025-08" db="UniProtKB">
        <authorList>
            <consortium name="Ensembl"/>
        </authorList>
    </citation>
    <scope>IDENTIFICATION</scope>
</reference>
<dbReference type="AlphaFoldDB" id="A0A8C0H3W5"/>
<sequence length="115" mass="11889">MTRINKGFHYYNFSRSCNSPKTVKPNISHPYILTSAPGITSTTNITRAPAGVQGQGLASLCMAPRSSGMFPHPAPMHTGSQGALHAAPAKALPPQLPLANGSCRGGTCGWGSGTI</sequence>
<evidence type="ECO:0000313" key="2">
    <source>
        <dbReference type="Proteomes" id="UP000694404"/>
    </source>
</evidence>
<dbReference type="Ensembl" id="ENSCABT00000020228.1">
    <property type="protein sequence ID" value="ENSCABP00000018460.1"/>
    <property type="gene ID" value="ENSCABG00000013659.1"/>
</dbReference>
<evidence type="ECO:0000313" key="1">
    <source>
        <dbReference type="Ensembl" id="ENSCABP00000018460.1"/>
    </source>
</evidence>
<accession>A0A8C0H3W5</accession>
<keyword evidence="2" id="KW-1185">Reference proteome</keyword>
<name>A0A8C0H3W5_CHEAB</name>
<protein>
    <submittedName>
        <fullName evidence="1">Uncharacterized protein</fullName>
    </submittedName>
</protein>